<keyword evidence="2" id="KW-0460">Magnesium</keyword>
<dbReference type="PANTHER" id="PTHR31225">
    <property type="entry name" value="OS04G0344100 PROTEIN-RELATED"/>
    <property type="match status" value="1"/>
</dbReference>
<dbReference type="InterPro" id="IPR050148">
    <property type="entry name" value="Terpene_synthase-like"/>
</dbReference>
<dbReference type="Proteomes" id="UP001652660">
    <property type="component" value="Chromosome 8e"/>
</dbReference>
<dbReference type="InterPro" id="IPR008949">
    <property type="entry name" value="Isoprenoid_synthase_dom_sf"/>
</dbReference>
<dbReference type="PANTHER" id="PTHR31225:SF93">
    <property type="entry name" value="ALPHA-HUMULENE_(-)-(E)-BETA-CARYOPHYLLENE SYNTHASE"/>
    <property type="match status" value="1"/>
</dbReference>
<evidence type="ECO:0000313" key="5">
    <source>
        <dbReference type="Proteomes" id="UP001652660"/>
    </source>
</evidence>
<feature type="domain" description="Terpene synthase metal-binding" evidence="4">
    <location>
        <begin position="15"/>
        <end position="121"/>
    </location>
</feature>
<sequence length="259" mass="29903">MLNKQDLCEILRWGKELDILSKVPYARDRFVECYFWDVGTIYEPQHSLARMTLAKAIAIAGIIDNTYDAYGTLDELKILTEAVERWDGNGIEQLSDYLKTSYMILLNFNKELEEDLSKKQTSAAFMGMDSATKDVMDWMPTHPKLFVALGKHTRLLNDVGSYKFERERASGMAIECYMKDYNVSEEEAMKKFEDMAVDAWKDVNEQCLRLTTIPRKILKVILNLARLCEVVYKQRGDGFTNQRRIEAHIKAILVDSISL</sequence>
<protein>
    <submittedName>
        <fullName evidence="6">Vetispiradiene synthase 3-like</fullName>
    </submittedName>
</protein>
<dbReference type="GeneID" id="113704766"/>
<evidence type="ECO:0000256" key="1">
    <source>
        <dbReference type="ARBA" id="ARBA00022723"/>
    </source>
</evidence>
<dbReference type="SUPFAM" id="SSF48576">
    <property type="entry name" value="Terpenoid synthases"/>
    <property type="match status" value="1"/>
</dbReference>
<evidence type="ECO:0000259" key="4">
    <source>
        <dbReference type="Pfam" id="PF03936"/>
    </source>
</evidence>
<organism evidence="5 6">
    <name type="scientific">Coffea arabica</name>
    <name type="common">Arabian coffee</name>
    <dbReference type="NCBI Taxonomy" id="13443"/>
    <lineage>
        <taxon>Eukaryota</taxon>
        <taxon>Viridiplantae</taxon>
        <taxon>Streptophyta</taxon>
        <taxon>Embryophyta</taxon>
        <taxon>Tracheophyta</taxon>
        <taxon>Spermatophyta</taxon>
        <taxon>Magnoliopsida</taxon>
        <taxon>eudicotyledons</taxon>
        <taxon>Gunneridae</taxon>
        <taxon>Pentapetalae</taxon>
        <taxon>asterids</taxon>
        <taxon>lamiids</taxon>
        <taxon>Gentianales</taxon>
        <taxon>Rubiaceae</taxon>
        <taxon>Ixoroideae</taxon>
        <taxon>Gardenieae complex</taxon>
        <taxon>Bertiereae - Coffeeae clade</taxon>
        <taxon>Coffeeae</taxon>
        <taxon>Coffea</taxon>
    </lineage>
</organism>
<keyword evidence="3" id="KW-0456">Lyase</keyword>
<dbReference type="Gene3D" id="1.10.600.10">
    <property type="entry name" value="Farnesyl Diphosphate Synthase"/>
    <property type="match status" value="2"/>
</dbReference>
<dbReference type="InterPro" id="IPR005630">
    <property type="entry name" value="Terpene_synthase_metal-bd"/>
</dbReference>
<proteinExistence type="predicted"/>
<evidence type="ECO:0000313" key="6">
    <source>
        <dbReference type="RefSeq" id="XP_071917182.1"/>
    </source>
</evidence>
<reference evidence="6" key="1">
    <citation type="submission" date="2025-08" db="UniProtKB">
        <authorList>
            <consortium name="RefSeq"/>
        </authorList>
    </citation>
    <scope>IDENTIFICATION</scope>
    <source>
        <tissue evidence="6">Leaves</tissue>
    </source>
</reference>
<keyword evidence="5" id="KW-1185">Reference proteome</keyword>
<keyword evidence="1" id="KW-0479">Metal-binding</keyword>
<evidence type="ECO:0000256" key="2">
    <source>
        <dbReference type="ARBA" id="ARBA00022842"/>
    </source>
</evidence>
<name>A0ABM4VCD8_COFAR</name>
<feature type="domain" description="Terpene synthase metal-binding" evidence="4">
    <location>
        <begin position="123"/>
        <end position="202"/>
    </location>
</feature>
<evidence type="ECO:0000256" key="3">
    <source>
        <dbReference type="ARBA" id="ARBA00023239"/>
    </source>
</evidence>
<accession>A0ABM4VCD8</accession>
<dbReference type="RefSeq" id="XP_071917182.1">
    <property type="nucleotide sequence ID" value="XM_072061081.1"/>
</dbReference>
<gene>
    <name evidence="6" type="primary">LOC113704766</name>
</gene>
<dbReference type="Pfam" id="PF03936">
    <property type="entry name" value="Terpene_synth_C"/>
    <property type="match status" value="2"/>
</dbReference>